<dbReference type="PROSITE" id="PS50293">
    <property type="entry name" value="TPR_REGION"/>
    <property type="match status" value="2"/>
</dbReference>
<evidence type="ECO:0000256" key="5">
    <source>
        <dbReference type="SAM" id="SignalP"/>
    </source>
</evidence>
<dbReference type="PANTHER" id="PTHR44858">
    <property type="entry name" value="TETRATRICOPEPTIDE REPEAT PROTEIN 6"/>
    <property type="match status" value="1"/>
</dbReference>
<dbReference type="Gene3D" id="1.25.40.10">
    <property type="entry name" value="Tetratricopeptide repeat domain"/>
    <property type="match status" value="3"/>
</dbReference>
<dbReference type="GO" id="GO:0009279">
    <property type="term" value="C:cell outer membrane"/>
    <property type="evidence" value="ECO:0007669"/>
    <property type="project" value="TreeGrafter"/>
</dbReference>
<evidence type="ECO:0000313" key="6">
    <source>
        <dbReference type="EMBL" id="BAZ02770.1"/>
    </source>
</evidence>
<evidence type="ECO:0000313" key="7">
    <source>
        <dbReference type="Proteomes" id="UP000218785"/>
    </source>
</evidence>
<dbReference type="AlphaFoldDB" id="A0A1Z4NAP5"/>
<evidence type="ECO:0000256" key="2">
    <source>
        <dbReference type="ARBA" id="ARBA00022803"/>
    </source>
</evidence>
<dbReference type="InterPro" id="IPR043504">
    <property type="entry name" value="Peptidase_S1_PA_chymotrypsin"/>
</dbReference>
<feature type="repeat" description="TPR" evidence="3">
    <location>
        <begin position="753"/>
        <end position="786"/>
    </location>
</feature>
<dbReference type="Pfam" id="PF13432">
    <property type="entry name" value="TPR_16"/>
    <property type="match status" value="1"/>
</dbReference>
<feature type="repeat" description="TPR" evidence="3">
    <location>
        <begin position="821"/>
        <end position="854"/>
    </location>
</feature>
<dbReference type="EMBL" id="AP018248">
    <property type="protein sequence ID" value="BAZ02770.1"/>
    <property type="molecule type" value="Genomic_DNA"/>
</dbReference>
<dbReference type="Gene3D" id="2.40.10.10">
    <property type="entry name" value="Trypsin-like serine proteases"/>
    <property type="match status" value="4"/>
</dbReference>
<organism evidence="6 7">
    <name type="scientific">Tolypothrix tenuis PCC 7101</name>
    <dbReference type="NCBI Taxonomy" id="231146"/>
    <lineage>
        <taxon>Bacteria</taxon>
        <taxon>Bacillati</taxon>
        <taxon>Cyanobacteriota</taxon>
        <taxon>Cyanophyceae</taxon>
        <taxon>Nostocales</taxon>
        <taxon>Tolypothrichaceae</taxon>
        <taxon>Tolypothrix</taxon>
    </lineage>
</organism>
<protein>
    <submittedName>
        <fullName evidence="6">Tetratricopeptide repeat protein</fullName>
    </submittedName>
</protein>
<dbReference type="InterPro" id="IPR050498">
    <property type="entry name" value="Ycf3"/>
</dbReference>
<sequence length="881" mass="98021">MKKIIILITCLTLLPIPVIAKENQPQTCEIEPAQAESGEYSPQQLQTLASQTTVRVIGNSNGGSGTLLTKRGNTYLVVTNSHVITGVNDIKIQTTDNKTHTAKLIPNPNLENLDLALLEFQTNQNYCLRQIANFIPKKQTPVIAAGYSIEKREIVYRPGTVEQIPDRPLKEGYQIGYTSDIEQGMSGGAIINSRGELIGINGKSAYPLQNTGFIYADETKPTEAEIQQMRTVSWGIPVSTFLAQVDQKTLTAYSLPLPNVRDSLPQPQLTGWLGELERKAKQITVRIDSTSGANGSGIIIAKNGDTYTVLTVAHVVCERPDATQPCGDYKYQILTPDSKQYPVEKSTIKTEEGVDLGVVKFTANNQNYQVATLANYNPNNFDYIFTAGYPKLGNSSPWRLTMGTIFETEQGSLETRQSDFQSENDSRLRTSPSLTGGYELVYTSITYGGMSGGPILDSNGRVIGIHGRAEAEVAYDQKTGDCGINAECQTQIGFSLGIPVSTFLGLATRFDITSQKVENTKPLQLNTHQVKSIEETVLSNNISQTNTIASQGLERGNQLWRLNRLSEAVAAFDKVIEQKPSFVYLAYYGKGLALGWDGKYQEAMVAFEQAVKLKDDFIPAWLSLSVAYGKLNQPKIALLAIDKAIQKQPKNPILYNQKSLILGDMQEYKEAEAAINEAIKLSPRAVFYTNRGVLYYEQNQWELALTDYTKAIQINPQDALTYNNRGNLYSALNQWKLAFDDYAKAIQMNPQYADAYYNRGILYKNQEQWELALADYTQAIRINSQFAQAYNNRGVLYSELKQWELALADYTQAIRINNQHAEAYGNIGLVYAQIGNKQKAIENFQRAAQLFQAQGNTADYEKVMNILKQCKTISKSLCIYI</sequence>
<dbReference type="KEGG" id="ttq:NIES37_67830"/>
<reference evidence="6 7" key="1">
    <citation type="submission" date="2017-06" db="EMBL/GenBank/DDBJ databases">
        <title>Genome sequencing of cyanobaciteial culture collection at National Institute for Environmental Studies (NIES).</title>
        <authorList>
            <person name="Hirose Y."/>
            <person name="Shimura Y."/>
            <person name="Fujisawa T."/>
            <person name="Nakamura Y."/>
            <person name="Kawachi M."/>
        </authorList>
    </citation>
    <scope>NUCLEOTIDE SEQUENCE [LARGE SCALE GENOMIC DNA]</scope>
    <source>
        <strain evidence="6 7">NIES-37</strain>
    </source>
</reference>
<feature type="repeat" description="TPR" evidence="3">
    <location>
        <begin position="584"/>
        <end position="617"/>
    </location>
</feature>
<dbReference type="Pfam" id="PF13414">
    <property type="entry name" value="TPR_11"/>
    <property type="match status" value="1"/>
</dbReference>
<evidence type="ECO:0000256" key="4">
    <source>
        <dbReference type="SAM" id="MobiDB-lite"/>
    </source>
</evidence>
<keyword evidence="2 3" id="KW-0802">TPR repeat</keyword>
<dbReference type="InterPro" id="IPR009003">
    <property type="entry name" value="Peptidase_S1_PA"/>
</dbReference>
<feature type="chain" id="PRO_5012057426" evidence="5">
    <location>
        <begin position="21"/>
        <end position="881"/>
    </location>
</feature>
<dbReference type="InterPro" id="IPR019734">
    <property type="entry name" value="TPR_rpt"/>
</dbReference>
<feature type="repeat" description="TPR" evidence="3">
    <location>
        <begin position="685"/>
        <end position="718"/>
    </location>
</feature>
<dbReference type="PROSITE" id="PS50005">
    <property type="entry name" value="TPR"/>
    <property type="match status" value="6"/>
</dbReference>
<feature type="region of interest" description="Disordered" evidence="4">
    <location>
        <begin position="411"/>
        <end position="431"/>
    </location>
</feature>
<proteinExistence type="predicted"/>
<dbReference type="RefSeq" id="WP_096583213.1">
    <property type="nucleotide sequence ID" value="NZ_CAWNJS010000001.1"/>
</dbReference>
<dbReference type="Pfam" id="PF13181">
    <property type="entry name" value="TPR_8"/>
    <property type="match status" value="1"/>
</dbReference>
<evidence type="ECO:0000256" key="1">
    <source>
        <dbReference type="ARBA" id="ARBA00022737"/>
    </source>
</evidence>
<keyword evidence="1" id="KW-0677">Repeat</keyword>
<dbReference type="Pfam" id="PF13365">
    <property type="entry name" value="Trypsin_2"/>
    <property type="match status" value="2"/>
</dbReference>
<feature type="repeat" description="TPR" evidence="3">
    <location>
        <begin position="719"/>
        <end position="752"/>
    </location>
</feature>
<name>A0A1Z4NAP5_9CYAN</name>
<evidence type="ECO:0000256" key="3">
    <source>
        <dbReference type="PROSITE-ProRule" id="PRU00339"/>
    </source>
</evidence>
<keyword evidence="5" id="KW-0732">Signal</keyword>
<feature type="signal peptide" evidence="5">
    <location>
        <begin position="1"/>
        <end position="20"/>
    </location>
</feature>
<keyword evidence="7" id="KW-1185">Reference proteome</keyword>
<dbReference type="GO" id="GO:0046813">
    <property type="term" value="P:receptor-mediated virion attachment to host cell"/>
    <property type="evidence" value="ECO:0007669"/>
    <property type="project" value="TreeGrafter"/>
</dbReference>
<dbReference type="Pfam" id="PF00515">
    <property type="entry name" value="TPR_1"/>
    <property type="match status" value="1"/>
</dbReference>
<dbReference type="SUPFAM" id="SSF50494">
    <property type="entry name" value="Trypsin-like serine proteases"/>
    <property type="match status" value="2"/>
</dbReference>
<dbReference type="Proteomes" id="UP000218785">
    <property type="component" value="Chromosome"/>
</dbReference>
<dbReference type="PANTHER" id="PTHR44858:SF1">
    <property type="entry name" value="UDP-N-ACETYLGLUCOSAMINE--PEPTIDE N-ACETYLGLUCOSAMINYLTRANSFERASE SPINDLY-RELATED"/>
    <property type="match status" value="1"/>
</dbReference>
<dbReference type="SUPFAM" id="SSF48452">
    <property type="entry name" value="TPR-like"/>
    <property type="match status" value="1"/>
</dbReference>
<accession>A0A1Z4NAP5</accession>
<dbReference type="SMART" id="SM00028">
    <property type="entry name" value="TPR"/>
    <property type="match status" value="9"/>
</dbReference>
<feature type="repeat" description="TPR" evidence="3">
    <location>
        <begin position="787"/>
        <end position="820"/>
    </location>
</feature>
<dbReference type="InterPro" id="IPR011990">
    <property type="entry name" value="TPR-like_helical_dom_sf"/>
</dbReference>
<gene>
    <name evidence="6" type="ORF">NIES37_67830</name>
</gene>
<dbReference type="Pfam" id="PF13424">
    <property type="entry name" value="TPR_12"/>
    <property type="match status" value="1"/>
</dbReference>